<proteinExistence type="predicted"/>
<dbReference type="AlphaFoldDB" id="A0A7J7LHA7"/>
<dbReference type="GO" id="GO:0005524">
    <property type="term" value="F:ATP binding"/>
    <property type="evidence" value="ECO:0007669"/>
    <property type="project" value="InterPro"/>
</dbReference>
<dbReference type="EMBL" id="JACGCM010002284">
    <property type="protein sequence ID" value="KAF6141904.1"/>
    <property type="molecule type" value="Genomic_DNA"/>
</dbReference>
<dbReference type="InterPro" id="IPR037219">
    <property type="entry name" value="Peptidase_M41-like"/>
</dbReference>
<dbReference type="GO" id="GO:0004222">
    <property type="term" value="F:metalloendopeptidase activity"/>
    <property type="evidence" value="ECO:0007669"/>
    <property type="project" value="InterPro"/>
</dbReference>
<keyword evidence="2" id="KW-1185">Reference proteome</keyword>
<dbReference type="SUPFAM" id="SSF140990">
    <property type="entry name" value="FtsH protease domain-like"/>
    <property type="match status" value="1"/>
</dbReference>
<dbReference type="GO" id="GO:0006508">
    <property type="term" value="P:proteolysis"/>
    <property type="evidence" value="ECO:0007669"/>
    <property type="project" value="InterPro"/>
</dbReference>
<sequence>MFGVDNLCWISAKAASEASKCTEFLRNRDDSIGKSLLQNQTNLVPNVAKLEALRDEYMHFSVDTCSAVLMEYHSTVETITDILLEEGKIKANEIWKIYRSSPRTPQARVDSVDEYGALAYAGR</sequence>
<protein>
    <submittedName>
        <fullName evidence="1">Uncharacterized protein</fullName>
    </submittedName>
</protein>
<reference evidence="1 2" key="1">
    <citation type="journal article" date="2020" name="IScience">
        <title>Genome Sequencing of the Endangered Kingdonia uniflora (Circaeasteraceae, Ranunculales) Reveals Potential Mechanisms of Evolutionary Specialization.</title>
        <authorList>
            <person name="Sun Y."/>
            <person name="Deng T."/>
            <person name="Zhang A."/>
            <person name="Moore M.J."/>
            <person name="Landis J.B."/>
            <person name="Lin N."/>
            <person name="Zhang H."/>
            <person name="Zhang X."/>
            <person name="Huang J."/>
            <person name="Zhang X."/>
            <person name="Sun H."/>
            <person name="Wang H."/>
        </authorList>
    </citation>
    <scope>NUCLEOTIDE SEQUENCE [LARGE SCALE GENOMIC DNA]</scope>
    <source>
        <strain evidence="1">TB1705</strain>
        <tissue evidence="1">Leaf</tissue>
    </source>
</reference>
<comment type="caution">
    <text evidence="1">The sequence shown here is derived from an EMBL/GenBank/DDBJ whole genome shotgun (WGS) entry which is preliminary data.</text>
</comment>
<evidence type="ECO:0000313" key="2">
    <source>
        <dbReference type="Proteomes" id="UP000541444"/>
    </source>
</evidence>
<dbReference type="Proteomes" id="UP000541444">
    <property type="component" value="Unassembled WGS sequence"/>
</dbReference>
<accession>A0A7J7LHA7</accession>
<organism evidence="1 2">
    <name type="scientific">Kingdonia uniflora</name>
    <dbReference type="NCBI Taxonomy" id="39325"/>
    <lineage>
        <taxon>Eukaryota</taxon>
        <taxon>Viridiplantae</taxon>
        <taxon>Streptophyta</taxon>
        <taxon>Embryophyta</taxon>
        <taxon>Tracheophyta</taxon>
        <taxon>Spermatophyta</taxon>
        <taxon>Magnoliopsida</taxon>
        <taxon>Ranunculales</taxon>
        <taxon>Circaeasteraceae</taxon>
        <taxon>Kingdonia</taxon>
    </lineage>
</organism>
<name>A0A7J7LHA7_9MAGN</name>
<evidence type="ECO:0000313" key="1">
    <source>
        <dbReference type="EMBL" id="KAF6141904.1"/>
    </source>
</evidence>
<dbReference type="GO" id="GO:0004176">
    <property type="term" value="F:ATP-dependent peptidase activity"/>
    <property type="evidence" value="ECO:0007669"/>
    <property type="project" value="InterPro"/>
</dbReference>
<gene>
    <name evidence="1" type="ORF">GIB67_037872</name>
</gene>
<dbReference type="OrthoDB" id="1877876at2759"/>